<dbReference type="InterPro" id="IPR036388">
    <property type="entry name" value="WH-like_DNA-bd_sf"/>
</dbReference>
<keyword evidence="1" id="KW-0805">Transcription regulation</keyword>
<evidence type="ECO:0000256" key="3">
    <source>
        <dbReference type="ARBA" id="ARBA00023163"/>
    </source>
</evidence>
<keyword evidence="2" id="KW-0238">DNA-binding</keyword>
<comment type="caution">
    <text evidence="5">The sequence shown here is derived from an EMBL/GenBank/DDBJ whole genome shotgun (WGS) entry which is preliminary data.</text>
</comment>
<organism evidence="5 6">
    <name type="scientific">Fischerella major NIES-592</name>
    <dbReference type="NCBI Taxonomy" id="210994"/>
    <lineage>
        <taxon>Bacteria</taxon>
        <taxon>Bacillati</taxon>
        <taxon>Cyanobacteriota</taxon>
        <taxon>Cyanophyceae</taxon>
        <taxon>Nostocales</taxon>
        <taxon>Hapalosiphonaceae</taxon>
        <taxon>Fischerella</taxon>
    </lineage>
</organism>
<dbReference type="PANTHER" id="PTHR33154">
    <property type="entry name" value="TRANSCRIPTIONAL REGULATOR, ARSR FAMILY"/>
    <property type="match status" value="1"/>
</dbReference>
<accession>A0A1U7H3S5</accession>
<dbReference type="InterPro" id="IPR001845">
    <property type="entry name" value="HTH_ArsR_DNA-bd_dom"/>
</dbReference>
<dbReference type="CDD" id="cd00090">
    <property type="entry name" value="HTH_ARSR"/>
    <property type="match status" value="1"/>
</dbReference>
<evidence type="ECO:0000313" key="6">
    <source>
        <dbReference type="Proteomes" id="UP000186391"/>
    </source>
</evidence>
<gene>
    <name evidence="5" type="ORF">NIES592_06775</name>
</gene>
<dbReference type="SMART" id="SM00418">
    <property type="entry name" value="HTH_ARSR"/>
    <property type="match status" value="1"/>
</dbReference>
<dbReference type="InterPro" id="IPR036390">
    <property type="entry name" value="WH_DNA-bd_sf"/>
</dbReference>
<dbReference type="PROSITE" id="PS50987">
    <property type="entry name" value="HTH_ARSR_2"/>
    <property type="match status" value="1"/>
</dbReference>
<name>A0A1U7H3S5_9CYAN</name>
<dbReference type="Proteomes" id="UP000186391">
    <property type="component" value="Unassembled WGS sequence"/>
</dbReference>
<proteinExistence type="predicted"/>
<dbReference type="PANTHER" id="PTHR33154:SF33">
    <property type="entry name" value="TRANSCRIPTIONAL REPRESSOR SDPR"/>
    <property type="match status" value="1"/>
</dbReference>
<reference evidence="5 6" key="1">
    <citation type="submission" date="2016-11" db="EMBL/GenBank/DDBJ databases">
        <title>Draft Genome Sequences of Nine Cyanobacterial Strains from Diverse Habitats.</title>
        <authorList>
            <person name="Zhu T."/>
            <person name="Hou S."/>
            <person name="Lu X."/>
            <person name="Hess W.R."/>
        </authorList>
    </citation>
    <scope>NUCLEOTIDE SEQUENCE [LARGE SCALE GENOMIC DNA]</scope>
    <source>
        <strain evidence="5 6">NIES-592</strain>
    </source>
</reference>
<keyword evidence="6" id="KW-1185">Reference proteome</keyword>
<dbReference type="InterPro" id="IPR011991">
    <property type="entry name" value="ArsR-like_HTH"/>
</dbReference>
<dbReference type="InterPro" id="IPR051081">
    <property type="entry name" value="HTH_MetalResp_TranReg"/>
</dbReference>
<dbReference type="OrthoDB" id="9790747at2"/>
<evidence type="ECO:0000313" key="5">
    <source>
        <dbReference type="EMBL" id="OKH15766.1"/>
    </source>
</evidence>
<dbReference type="GO" id="GO:0003700">
    <property type="term" value="F:DNA-binding transcription factor activity"/>
    <property type="evidence" value="ECO:0007669"/>
    <property type="project" value="InterPro"/>
</dbReference>
<dbReference type="GO" id="GO:0003677">
    <property type="term" value="F:DNA binding"/>
    <property type="evidence" value="ECO:0007669"/>
    <property type="project" value="UniProtKB-KW"/>
</dbReference>
<dbReference type="Pfam" id="PF01022">
    <property type="entry name" value="HTH_5"/>
    <property type="match status" value="1"/>
</dbReference>
<sequence>MDSKDIDIFKVLANETRLQILHWLKEPEANFPCQDVNPRTVGVCVGSIQKKTGLAQSTISHYLSMLEDTGLVVSTRIGQCTYYRRNEEAFSTFVTHVATDL</sequence>
<dbReference type="AlphaFoldDB" id="A0A1U7H3S5"/>
<evidence type="ECO:0000259" key="4">
    <source>
        <dbReference type="PROSITE" id="PS50987"/>
    </source>
</evidence>
<evidence type="ECO:0000256" key="1">
    <source>
        <dbReference type="ARBA" id="ARBA00023015"/>
    </source>
</evidence>
<protein>
    <submittedName>
        <fullName evidence="5">Transcriptional regulator</fullName>
    </submittedName>
</protein>
<evidence type="ECO:0000256" key="2">
    <source>
        <dbReference type="ARBA" id="ARBA00023125"/>
    </source>
</evidence>
<dbReference type="EMBL" id="MRCA01000002">
    <property type="protein sequence ID" value="OKH15766.1"/>
    <property type="molecule type" value="Genomic_DNA"/>
</dbReference>
<dbReference type="Gene3D" id="1.10.10.10">
    <property type="entry name" value="Winged helix-like DNA-binding domain superfamily/Winged helix DNA-binding domain"/>
    <property type="match status" value="1"/>
</dbReference>
<dbReference type="SUPFAM" id="SSF46785">
    <property type="entry name" value="Winged helix' DNA-binding domain"/>
    <property type="match status" value="1"/>
</dbReference>
<feature type="domain" description="HTH arsR-type" evidence="4">
    <location>
        <begin position="1"/>
        <end position="101"/>
    </location>
</feature>
<keyword evidence="3" id="KW-0804">Transcription</keyword>
<dbReference type="RefSeq" id="WP_062243935.1">
    <property type="nucleotide sequence ID" value="NZ_MRCA01000002.1"/>
</dbReference>